<evidence type="ECO:0000313" key="4">
    <source>
        <dbReference type="Proteomes" id="UP000054937"/>
    </source>
</evidence>
<feature type="region of interest" description="Disordered" evidence="2">
    <location>
        <begin position="1400"/>
        <end position="1419"/>
    </location>
</feature>
<evidence type="ECO:0000256" key="1">
    <source>
        <dbReference type="SAM" id="Coils"/>
    </source>
</evidence>
<dbReference type="PANTHER" id="PTHR34894:SF5">
    <property type="entry name" value="EF-HAND DOMAIN-CONTAINING PROTEIN"/>
    <property type="match status" value="1"/>
</dbReference>
<keyword evidence="1" id="KW-0175">Coiled coil</keyword>
<feature type="region of interest" description="Disordered" evidence="2">
    <location>
        <begin position="786"/>
        <end position="813"/>
    </location>
</feature>
<feature type="region of interest" description="Disordered" evidence="2">
    <location>
        <begin position="844"/>
        <end position="863"/>
    </location>
</feature>
<feature type="compositionally biased region" description="Basic and acidic residues" evidence="2">
    <location>
        <begin position="1043"/>
        <end position="1059"/>
    </location>
</feature>
<feature type="region of interest" description="Disordered" evidence="2">
    <location>
        <begin position="969"/>
        <end position="1006"/>
    </location>
</feature>
<feature type="region of interest" description="Disordered" evidence="2">
    <location>
        <begin position="1266"/>
        <end position="1362"/>
    </location>
</feature>
<name>A0A0V0QAN4_PSEPJ</name>
<keyword evidence="4" id="KW-1185">Reference proteome</keyword>
<proteinExistence type="predicted"/>
<feature type="compositionally biased region" description="Basic residues" evidence="2">
    <location>
        <begin position="1342"/>
        <end position="1359"/>
    </location>
</feature>
<feature type="compositionally biased region" description="Polar residues" evidence="2">
    <location>
        <begin position="845"/>
        <end position="863"/>
    </location>
</feature>
<dbReference type="InParanoid" id="A0A0V0QAN4"/>
<feature type="region of interest" description="Disordered" evidence="2">
    <location>
        <begin position="1102"/>
        <end position="1167"/>
    </location>
</feature>
<feature type="compositionally biased region" description="Low complexity" evidence="2">
    <location>
        <begin position="1107"/>
        <end position="1120"/>
    </location>
</feature>
<feature type="coiled-coil region" evidence="1">
    <location>
        <begin position="926"/>
        <end position="953"/>
    </location>
</feature>
<feature type="compositionally biased region" description="Low complexity" evidence="2">
    <location>
        <begin position="1267"/>
        <end position="1280"/>
    </location>
</feature>
<organism evidence="3 4">
    <name type="scientific">Pseudocohnilembus persalinus</name>
    <name type="common">Ciliate</name>
    <dbReference type="NCBI Taxonomy" id="266149"/>
    <lineage>
        <taxon>Eukaryota</taxon>
        <taxon>Sar</taxon>
        <taxon>Alveolata</taxon>
        <taxon>Ciliophora</taxon>
        <taxon>Intramacronucleata</taxon>
        <taxon>Oligohymenophorea</taxon>
        <taxon>Scuticociliatia</taxon>
        <taxon>Philasterida</taxon>
        <taxon>Pseudocohnilembidae</taxon>
        <taxon>Pseudocohnilembus</taxon>
    </lineage>
</organism>
<feature type="compositionally biased region" description="Basic and acidic residues" evidence="2">
    <location>
        <begin position="1313"/>
        <end position="1328"/>
    </location>
</feature>
<sequence>MQQKWKENKKVQQIEQIMSQNPILNPNLLYSQNIDKINGKEKYSQNENYNKIDNLQNDSDGEMLKQGVKFEANKKENNKSQPNLYKEMLAGTKNLKNPSFEENLDIVKRNKLIQRIKDEQKELEETIYKNLQSIHGILKGKIPQKEIIINPINNTTIKVNHPGVFIASSKQSNNKSGINSQNSENNGITSMSQEMQKLGNYSQNSGFKNPSERKDMYLLAKWLDQMLNQVFEEKSENFQSFYDQLELVFTGSITEIVRQISMDCRDRGIILQKIWDTYIRMTKDFFLKMQVQVKKQEREGLLDVARVHNMYKDEIARQLEECIRMGDKVQLYQNVADKMKLENTYLRKKQKKLEKTQALLQQQIDELNIDYMESVRENTQLKIHLEDLNYQQQQLPSLQFIENNNQTERVDKALEQSLSQIDSLKNSRQTKVVNNDQKNQFLLNIELIKKEIEKKYNQIYEERIAKIEQQYQNRENFKKQELEYIKKLDEQDREMEQHFHKEYPTLEFEFEHIVLENKKLDTADLIERKEVACDTVGFVSSSEQSTQCKSSDLVPVREKACQKVVEMVTRETEVNLAIIKKENKHMSHHERKIISNVQKSMVKFLEKVPLVNFPKNMVRKMQAAAPVLVSEEMEKMKQRTADIFFGLFSKEDMNFLDGQQVVKYFSRNWDSFNEFFNWLWGILQNMVDKGLDLKIAEVESFLKLKQLERLNKENQQIFLNLYQKYKELKEHVNEVNLNQQFQKANTLSVPGKDIKNRLTVSKFQHAGKKVLNMNVLKNVMKMSSSSQKQVTSFRKNSSNNSNMEMSFRTPLSKSSIKLDKLQSSNNININNNNSNSKIQSISNIADQSQQPVSKQESKQQVNIDITPKKKEVLNNTQSLLQSEQDSLHDISKRNSLKYVANNLQNNNNNQKQGQFLKENSSLSIKISNIDQNQNQIQQTKQEYQQDFEKIKKMDSQNYEIVIEENDKNATVQQTEKDQKIQNKSQNLNNGKDYNGKRKNKSFIANDQEKKSIQEKLDSVYDPEEFYKPFKIVINLAAEDKVFPPKQKNDEKKKNQMEQKKMKRRKTFTAGQIFQQQQEFEQIQPISQKASKLKISQIIEEKNEEQSSKYQSQQQNQNKKQIQLDSSGSLSPQQMEESKKYIQNKQQQKKQQQQIKISLSPSNDPKKADLLNVNKNLLEAGKKEVIEAMVQSKRNFIQLPESPSKRKRTSLIPRNMIKFMGGGGDTPNGKINKPRKSGVNTGSFNEINSVNLQVASTNELNKDEIKSKSYLSSGSSSSSSDDFSDENSDDQIQNGKKIGDQEDLQAIQEYSSDSTDKQKENAKKPDNFKLKKNQMGTNAKDLKKLKKNQNKKMKSSKKKLDKGEIERRKLRELEEERKLKKIEDIKDEEEDLLQQQLQEIMNQQESSEEESENDEKQEEDWVKFSKKDIVQLMNDISSIKQIHNMRTKTRSYKQPSSHATKSTDLLEKALKNKKLLQPVSDAKTTQKILQQICQFYTEVLKFAKANPDTKPPIMHTALYDQYINKFGQDNVYTDKKFQKFVQQVIQHIKEKNTRIQLAGRFLLGELDGMDFEFFINTIQDLDDSKQGDGIQLMSSGEDKVLVSLVKVKECIQNSFATNQVFIGDNYKLIKQAEKRIDKTSVKKQRQGIFVDLDTVLQELLDLYLVVKKDISEQYEDLFMSQSLNSEHRYINQKDFMMFYRYMENDDIKEMKKAGNIFQLEADYIDKSDDQNTRLMSLQRFTLVCLDNGLFSKEDQEELLQVEPKKFLENIKKNWREVQRELKLRLIHTKQYNIKEHNQIQRIEELMEKNTDEWDKLPLKQLAFTYIFLQIESKRQITEHLANQIIGEQLVELNQFLETKIPELKKHQPSSGQPGLYIHRASGNNYMGISRGSNYIKNRNIVNI</sequence>
<evidence type="ECO:0000313" key="3">
    <source>
        <dbReference type="EMBL" id="KRW99124.1"/>
    </source>
</evidence>
<feature type="compositionally biased region" description="Low complexity" evidence="2">
    <location>
        <begin position="1140"/>
        <end position="1156"/>
    </location>
</feature>
<dbReference type="OrthoDB" id="292598at2759"/>
<feature type="compositionally biased region" description="Low complexity" evidence="2">
    <location>
        <begin position="796"/>
        <end position="806"/>
    </location>
</feature>
<feature type="compositionally biased region" description="Polar residues" evidence="2">
    <location>
        <begin position="786"/>
        <end position="795"/>
    </location>
</feature>
<feature type="compositionally biased region" description="Acidic residues" evidence="2">
    <location>
        <begin position="1405"/>
        <end position="1417"/>
    </location>
</feature>
<dbReference type="Proteomes" id="UP000054937">
    <property type="component" value="Unassembled WGS sequence"/>
</dbReference>
<evidence type="ECO:0000256" key="2">
    <source>
        <dbReference type="SAM" id="MobiDB-lite"/>
    </source>
</evidence>
<protein>
    <submittedName>
        <fullName evidence="3">Uncharacterized protein</fullName>
    </submittedName>
</protein>
<feature type="compositionally biased region" description="Polar residues" evidence="2">
    <location>
        <begin position="981"/>
        <end position="991"/>
    </location>
</feature>
<gene>
    <name evidence="3" type="ORF">PPERSA_02956</name>
</gene>
<feature type="region of interest" description="Disordered" evidence="2">
    <location>
        <begin position="1043"/>
        <end position="1066"/>
    </location>
</feature>
<dbReference type="PANTHER" id="PTHR34894">
    <property type="entry name" value="SAM-DEPENDENT METHYLTRANSFERASE RSMI, CONSERVED SITE"/>
    <property type="match status" value="1"/>
</dbReference>
<accession>A0A0V0QAN4</accession>
<comment type="caution">
    <text evidence="3">The sequence shown here is derived from an EMBL/GenBank/DDBJ whole genome shotgun (WGS) entry which is preliminary data.</text>
</comment>
<dbReference type="EMBL" id="LDAU01000221">
    <property type="protein sequence ID" value="KRW99124.1"/>
    <property type="molecule type" value="Genomic_DNA"/>
</dbReference>
<feature type="region of interest" description="Disordered" evidence="2">
    <location>
        <begin position="1218"/>
        <end position="1243"/>
    </location>
</feature>
<feature type="compositionally biased region" description="Polar residues" evidence="2">
    <location>
        <begin position="1122"/>
        <end position="1134"/>
    </location>
</feature>
<reference evidence="3 4" key="1">
    <citation type="journal article" date="2015" name="Sci. Rep.">
        <title>Genome of the facultative scuticociliatosis pathogen Pseudocohnilembus persalinus provides insight into its virulence through horizontal gene transfer.</title>
        <authorList>
            <person name="Xiong J."/>
            <person name="Wang G."/>
            <person name="Cheng J."/>
            <person name="Tian M."/>
            <person name="Pan X."/>
            <person name="Warren A."/>
            <person name="Jiang C."/>
            <person name="Yuan D."/>
            <person name="Miao W."/>
        </authorList>
    </citation>
    <scope>NUCLEOTIDE SEQUENCE [LARGE SCALE GENOMIC DNA]</scope>
    <source>
        <strain evidence="3">36N120E</strain>
    </source>
</reference>